<dbReference type="HOGENOM" id="CLU_029871_0_0_1"/>
<keyword evidence="5" id="KW-0560">Oxidoreductase</keyword>
<dbReference type="OrthoDB" id="2542103at2759"/>
<dbReference type="Gene3D" id="1.10.489.10">
    <property type="entry name" value="Chloroperoxidase-like"/>
    <property type="match status" value="1"/>
</dbReference>
<dbReference type="InterPro" id="IPR000028">
    <property type="entry name" value="Chloroperoxidase"/>
</dbReference>
<gene>
    <name evidence="10" type="ORF">PILCRDRAFT_70992</name>
</gene>
<keyword evidence="8" id="KW-0732">Signal</keyword>
<keyword evidence="2" id="KW-0575">Peroxidase</keyword>
<dbReference type="SMR" id="A0A0C3FRD5"/>
<keyword evidence="6" id="KW-0408">Iron</keyword>
<name>A0A0C3FRD5_PILCF</name>
<feature type="domain" description="Heme haloperoxidase family profile" evidence="9">
    <location>
        <begin position="65"/>
        <end position="291"/>
    </location>
</feature>
<evidence type="ECO:0000256" key="3">
    <source>
        <dbReference type="ARBA" id="ARBA00022617"/>
    </source>
</evidence>
<reference evidence="10 11" key="1">
    <citation type="submission" date="2014-04" db="EMBL/GenBank/DDBJ databases">
        <authorList>
            <consortium name="DOE Joint Genome Institute"/>
            <person name="Kuo A."/>
            <person name="Tarkka M."/>
            <person name="Buscot F."/>
            <person name="Kohler A."/>
            <person name="Nagy L.G."/>
            <person name="Floudas D."/>
            <person name="Copeland A."/>
            <person name="Barry K.W."/>
            <person name="Cichocki N."/>
            <person name="Veneault-Fourrey C."/>
            <person name="LaButti K."/>
            <person name="Lindquist E.A."/>
            <person name="Lipzen A."/>
            <person name="Lundell T."/>
            <person name="Morin E."/>
            <person name="Murat C."/>
            <person name="Sun H."/>
            <person name="Tunlid A."/>
            <person name="Henrissat B."/>
            <person name="Grigoriev I.V."/>
            <person name="Hibbett D.S."/>
            <person name="Martin F."/>
            <person name="Nordberg H.P."/>
            <person name="Cantor M.N."/>
            <person name="Hua S.X."/>
        </authorList>
    </citation>
    <scope>NUCLEOTIDE SEQUENCE [LARGE SCALE GENOMIC DNA]</scope>
    <source>
        <strain evidence="10 11">F 1598</strain>
    </source>
</reference>
<organism evidence="10 11">
    <name type="scientific">Piloderma croceum (strain F 1598)</name>
    <dbReference type="NCBI Taxonomy" id="765440"/>
    <lineage>
        <taxon>Eukaryota</taxon>
        <taxon>Fungi</taxon>
        <taxon>Dikarya</taxon>
        <taxon>Basidiomycota</taxon>
        <taxon>Agaricomycotina</taxon>
        <taxon>Agaricomycetes</taxon>
        <taxon>Agaricomycetidae</taxon>
        <taxon>Atheliales</taxon>
        <taxon>Atheliaceae</taxon>
        <taxon>Piloderma</taxon>
    </lineage>
</organism>
<dbReference type="PANTHER" id="PTHR33577:SF16">
    <property type="entry name" value="HEME HALOPEROXIDASE FAMILY PROFILE DOMAIN-CONTAINING PROTEIN"/>
    <property type="match status" value="1"/>
</dbReference>
<evidence type="ECO:0000256" key="4">
    <source>
        <dbReference type="ARBA" id="ARBA00022723"/>
    </source>
</evidence>
<keyword evidence="3" id="KW-0349">Heme</keyword>
<evidence type="ECO:0000256" key="5">
    <source>
        <dbReference type="ARBA" id="ARBA00023002"/>
    </source>
</evidence>
<evidence type="ECO:0000256" key="7">
    <source>
        <dbReference type="ARBA" id="ARBA00025795"/>
    </source>
</evidence>
<dbReference type="AlphaFoldDB" id="A0A0C3FRD5"/>
<protein>
    <recommendedName>
        <fullName evidence="9">Heme haloperoxidase family profile domain-containing protein</fullName>
    </recommendedName>
</protein>
<dbReference type="PROSITE" id="PS51405">
    <property type="entry name" value="HEME_HALOPEROXIDASE"/>
    <property type="match status" value="1"/>
</dbReference>
<dbReference type="GO" id="GO:0004601">
    <property type="term" value="F:peroxidase activity"/>
    <property type="evidence" value="ECO:0007669"/>
    <property type="project" value="UniProtKB-KW"/>
</dbReference>
<evidence type="ECO:0000259" key="9">
    <source>
        <dbReference type="PROSITE" id="PS51405"/>
    </source>
</evidence>
<feature type="signal peptide" evidence="8">
    <location>
        <begin position="1"/>
        <end position="20"/>
    </location>
</feature>
<reference evidence="11" key="2">
    <citation type="submission" date="2015-01" db="EMBL/GenBank/DDBJ databases">
        <title>Evolutionary Origins and Diversification of the Mycorrhizal Mutualists.</title>
        <authorList>
            <consortium name="DOE Joint Genome Institute"/>
            <consortium name="Mycorrhizal Genomics Consortium"/>
            <person name="Kohler A."/>
            <person name="Kuo A."/>
            <person name="Nagy L.G."/>
            <person name="Floudas D."/>
            <person name="Copeland A."/>
            <person name="Barry K.W."/>
            <person name="Cichocki N."/>
            <person name="Veneault-Fourrey C."/>
            <person name="LaButti K."/>
            <person name="Lindquist E.A."/>
            <person name="Lipzen A."/>
            <person name="Lundell T."/>
            <person name="Morin E."/>
            <person name="Murat C."/>
            <person name="Riley R."/>
            <person name="Ohm R."/>
            <person name="Sun H."/>
            <person name="Tunlid A."/>
            <person name="Henrissat B."/>
            <person name="Grigoriev I.V."/>
            <person name="Hibbett D.S."/>
            <person name="Martin F."/>
        </authorList>
    </citation>
    <scope>NUCLEOTIDE SEQUENCE [LARGE SCALE GENOMIC DNA]</scope>
    <source>
        <strain evidence="11">F 1598</strain>
    </source>
</reference>
<keyword evidence="11" id="KW-1185">Reference proteome</keyword>
<sequence length="377" mass="40844">MHLYLRFAVILLSLSKWATALPPWGSLAGLSEREIEAFARTVTVTGAHPPPGPDPDTSPRLVNDAAHPYRAPGPNDIRGPCPGLNTLASHGYLNRSGIATPQEIVNAVQKGFNMGNDLAVFVAWGAFLVDGNHLTNLMSIGEKSSATGIDPPPPAIVGGLNTHKVFEGDASTTRGDFYFGDNHSFNETLFDQLVNTSNVYGGGYYDAAAAAEVRWNRILDSKARNPTFDFTSPRYVTAYAESVFPFRFFVDGRNQSGALDLITARGFYQRSQFPTGFYRRNGSFGFNEIGPDVDALAEAHPIAPGHNEGVGNYVLNPEDPGLSNGLCFLYTKHINTTLTSLYPNPQGPLREALKENAATFYTAMGDSSCPQVFPFGR</sequence>
<dbReference type="Proteomes" id="UP000054166">
    <property type="component" value="Unassembled WGS sequence"/>
</dbReference>
<dbReference type="PANTHER" id="PTHR33577">
    <property type="entry name" value="STERIGMATOCYSTIN BIOSYNTHESIS PEROXIDASE STCC-RELATED"/>
    <property type="match status" value="1"/>
</dbReference>
<evidence type="ECO:0000256" key="6">
    <source>
        <dbReference type="ARBA" id="ARBA00023004"/>
    </source>
</evidence>
<dbReference type="Pfam" id="PF01328">
    <property type="entry name" value="Peroxidase_2"/>
    <property type="match status" value="1"/>
</dbReference>
<accession>A0A0C3FRD5</accession>
<dbReference type="EMBL" id="KN832995">
    <property type="protein sequence ID" value="KIM82284.1"/>
    <property type="molecule type" value="Genomic_DNA"/>
</dbReference>
<evidence type="ECO:0000256" key="1">
    <source>
        <dbReference type="ARBA" id="ARBA00001970"/>
    </source>
</evidence>
<comment type="cofactor">
    <cofactor evidence="1">
        <name>heme b</name>
        <dbReference type="ChEBI" id="CHEBI:60344"/>
    </cofactor>
</comment>
<keyword evidence="4" id="KW-0479">Metal-binding</keyword>
<dbReference type="GO" id="GO:0046872">
    <property type="term" value="F:metal ion binding"/>
    <property type="evidence" value="ECO:0007669"/>
    <property type="project" value="UniProtKB-KW"/>
</dbReference>
<dbReference type="SUPFAM" id="SSF47571">
    <property type="entry name" value="Cloroperoxidase"/>
    <property type="match status" value="1"/>
</dbReference>
<evidence type="ECO:0000313" key="10">
    <source>
        <dbReference type="EMBL" id="KIM82284.1"/>
    </source>
</evidence>
<dbReference type="InParanoid" id="A0A0C3FRD5"/>
<feature type="chain" id="PRO_5002177395" description="Heme haloperoxidase family profile domain-containing protein" evidence="8">
    <location>
        <begin position="21"/>
        <end position="377"/>
    </location>
</feature>
<evidence type="ECO:0000256" key="8">
    <source>
        <dbReference type="SAM" id="SignalP"/>
    </source>
</evidence>
<evidence type="ECO:0000313" key="11">
    <source>
        <dbReference type="Proteomes" id="UP000054166"/>
    </source>
</evidence>
<proteinExistence type="inferred from homology"/>
<comment type="similarity">
    <text evidence="7">Belongs to the chloroperoxidase family.</text>
</comment>
<evidence type="ECO:0000256" key="2">
    <source>
        <dbReference type="ARBA" id="ARBA00022559"/>
    </source>
</evidence>
<dbReference type="InterPro" id="IPR036851">
    <property type="entry name" value="Chloroperoxidase-like_sf"/>
</dbReference>